<dbReference type="VEuPathDB" id="PlasmoDB:C922_05132"/>
<keyword evidence="2" id="KW-1185">Reference proteome</keyword>
<sequence>MNIYVMKTHKEGQETRMTKLRTAHNIFHRKMIIQQKQNQRAIFLKLKTACIITLYQITILNRGN</sequence>
<evidence type="ECO:0000313" key="2">
    <source>
        <dbReference type="Proteomes" id="UP000030640"/>
    </source>
</evidence>
<reference evidence="1 2" key="1">
    <citation type="submission" date="2013-02" db="EMBL/GenBank/DDBJ databases">
        <title>The Genome Sequence of Plasmodium inui San Antonio 1.</title>
        <authorList>
            <consortium name="The Broad Institute Genome Sequencing Platform"/>
            <consortium name="The Broad Institute Genome Sequencing Center for Infectious Disease"/>
            <person name="Neafsey D."/>
            <person name="Cheeseman I."/>
            <person name="Volkman S."/>
            <person name="Adams J."/>
            <person name="Walker B."/>
            <person name="Young S.K."/>
            <person name="Zeng Q."/>
            <person name="Gargeya S."/>
            <person name="Fitzgerald M."/>
            <person name="Haas B."/>
            <person name="Abouelleil A."/>
            <person name="Alvarado L."/>
            <person name="Arachchi H.M."/>
            <person name="Berlin A.M."/>
            <person name="Chapman S.B."/>
            <person name="Dewar J."/>
            <person name="Goldberg J."/>
            <person name="Griggs A."/>
            <person name="Gujja S."/>
            <person name="Hansen M."/>
            <person name="Howarth C."/>
            <person name="Imamovic A."/>
            <person name="Larimer J."/>
            <person name="McCowan C."/>
            <person name="Murphy C."/>
            <person name="Neiman D."/>
            <person name="Pearson M."/>
            <person name="Priest M."/>
            <person name="Roberts A."/>
            <person name="Saif S."/>
            <person name="Shea T."/>
            <person name="Sisk P."/>
            <person name="Sykes S."/>
            <person name="Wortman J."/>
            <person name="Nusbaum C."/>
            <person name="Birren B."/>
        </authorList>
    </citation>
    <scope>NUCLEOTIDE SEQUENCE [LARGE SCALE GENOMIC DNA]</scope>
    <source>
        <strain evidence="1 2">San Antonio 1</strain>
    </source>
</reference>
<organism evidence="1 2">
    <name type="scientific">Plasmodium inui San Antonio 1</name>
    <dbReference type="NCBI Taxonomy" id="1237626"/>
    <lineage>
        <taxon>Eukaryota</taxon>
        <taxon>Sar</taxon>
        <taxon>Alveolata</taxon>
        <taxon>Apicomplexa</taxon>
        <taxon>Aconoidasida</taxon>
        <taxon>Haemosporida</taxon>
        <taxon>Plasmodiidae</taxon>
        <taxon>Plasmodium</taxon>
        <taxon>Plasmodium (Plasmodium)</taxon>
    </lineage>
</organism>
<name>W6ZU87_9APIC</name>
<dbReference type="AlphaFoldDB" id="W6ZU87"/>
<proteinExistence type="predicted"/>
<dbReference type="RefSeq" id="XP_008818926.1">
    <property type="nucleotide sequence ID" value="XM_008820704.1"/>
</dbReference>
<dbReference type="Proteomes" id="UP000030640">
    <property type="component" value="Unassembled WGS sequence"/>
</dbReference>
<dbReference type="GeneID" id="20040406"/>
<gene>
    <name evidence="1" type="ORF">C922_05132</name>
</gene>
<evidence type="ECO:0000313" key="1">
    <source>
        <dbReference type="EMBL" id="EUD64492.1"/>
    </source>
</evidence>
<protein>
    <submittedName>
        <fullName evidence="1">Uncharacterized protein</fullName>
    </submittedName>
</protein>
<accession>W6ZU87</accession>
<dbReference type="EMBL" id="KI965498">
    <property type="protein sequence ID" value="EUD64492.1"/>
    <property type="molecule type" value="Genomic_DNA"/>
</dbReference>